<dbReference type="PROSITE" id="PS51118">
    <property type="entry name" value="HTH_HXLR"/>
    <property type="match status" value="1"/>
</dbReference>
<dbReference type="InterPro" id="IPR036388">
    <property type="entry name" value="WH-like_DNA-bd_sf"/>
</dbReference>
<dbReference type="SUPFAM" id="SSF46785">
    <property type="entry name" value="Winged helix' DNA-binding domain"/>
    <property type="match status" value="1"/>
</dbReference>
<evidence type="ECO:0000313" key="6">
    <source>
        <dbReference type="Proteomes" id="UP000656319"/>
    </source>
</evidence>
<dbReference type="PANTHER" id="PTHR33204">
    <property type="entry name" value="TRANSCRIPTIONAL REGULATOR, MARR FAMILY"/>
    <property type="match status" value="1"/>
</dbReference>
<keyword evidence="2" id="KW-0238">DNA-binding</keyword>
<dbReference type="InterPro" id="IPR002577">
    <property type="entry name" value="HTH_HxlR"/>
</dbReference>
<dbReference type="PANTHER" id="PTHR33204:SF18">
    <property type="entry name" value="TRANSCRIPTIONAL REGULATORY PROTEIN"/>
    <property type="match status" value="1"/>
</dbReference>
<evidence type="ECO:0000313" key="5">
    <source>
        <dbReference type="EMBL" id="CAD6550729.1"/>
    </source>
</evidence>
<keyword evidence="3" id="KW-0804">Transcription</keyword>
<dbReference type="Pfam" id="PF01638">
    <property type="entry name" value="HxlR"/>
    <property type="match status" value="1"/>
</dbReference>
<evidence type="ECO:0000256" key="1">
    <source>
        <dbReference type="ARBA" id="ARBA00023015"/>
    </source>
</evidence>
<organism evidence="5 6">
    <name type="scientific">Paraburkholderia hiiakae</name>
    <dbReference type="NCBI Taxonomy" id="1081782"/>
    <lineage>
        <taxon>Bacteria</taxon>
        <taxon>Pseudomonadati</taxon>
        <taxon>Pseudomonadota</taxon>
        <taxon>Betaproteobacteria</taxon>
        <taxon>Burkholderiales</taxon>
        <taxon>Burkholderiaceae</taxon>
        <taxon>Paraburkholderia</taxon>
    </lineage>
</organism>
<keyword evidence="6" id="KW-1185">Reference proteome</keyword>
<name>A0ABN7I833_9BURK</name>
<sequence>MRHRDLTNSACPIDRSLTVVGDAWSLQILRDAMHGVTRFNDFRAHIGVASNILSTRLQKLVNEGIFEIHQSELGNSHDYVLTEKGRDLHGVLSALRQWGQKHLFEDTELVNRAVDAKTGLPPRPMALMAEDGRELTPDDILVVQSRRCDPIELAVVVDTPRRRDMETTGA</sequence>
<evidence type="ECO:0000256" key="3">
    <source>
        <dbReference type="ARBA" id="ARBA00023163"/>
    </source>
</evidence>
<evidence type="ECO:0000256" key="2">
    <source>
        <dbReference type="ARBA" id="ARBA00023125"/>
    </source>
</evidence>
<gene>
    <name evidence="5" type="ORF">LMG27952_05059</name>
</gene>
<dbReference type="Gene3D" id="1.10.10.10">
    <property type="entry name" value="Winged helix-like DNA-binding domain superfamily/Winged helix DNA-binding domain"/>
    <property type="match status" value="1"/>
</dbReference>
<dbReference type="RefSeq" id="WP_201698610.1">
    <property type="nucleotide sequence ID" value="NZ_CAJHCQ010000014.1"/>
</dbReference>
<evidence type="ECO:0000259" key="4">
    <source>
        <dbReference type="PROSITE" id="PS51118"/>
    </source>
</evidence>
<feature type="domain" description="HTH hxlR-type" evidence="4">
    <location>
        <begin position="11"/>
        <end position="107"/>
    </location>
</feature>
<dbReference type="InterPro" id="IPR036390">
    <property type="entry name" value="WH_DNA-bd_sf"/>
</dbReference>
<dbReference type="Proteomes" id="UP000656319">
    <property type="component" value="Unassembled WGS sequence"/>
</dbReference>
<protein>
    <recommendedName>
        <fullName evidence="4">HTH hxlR-type domain-containing protein</fullName>
    </recommendedName>
</protein>
<reference evidence="5 6" key="1">
    <citation type="submission" date="2020-10" db="EMBL/GenBank/DDBJ databases">
        <authorList>
            <person name="Peeters C."/>
        </authorList>
    </citation>
    <scope>NUCLEOTIDE SEQUENCE [LARGE SCALE GENOMIC DNA]</scope>
    <source>
        <strain evidence="5 6">LMG 27952</strain>
    </source>
</reference>
<proteinExistence type="predicted"/>
<comment type="caution">
    <text evidence="5">The sequence shown here is derived from an EMBL/GenBank/DDBJ whole genome shotgun (WGS) entry which is preliminary data.</text>
</comment>
<keyword evidence="1" id="KW-0805">Transcription regulation</keyword>
<accession>A0ABN7I833</accession>
<dbReference type="EMBL" id="CAJHCQ010000014">
    <property type="protein sequence ID" value="CAD6550729.1"/>
    <property type="molecule type" value="Genomic_DNA"/>
</dbReference>